<feature type="coiled-coil region" evidence="1">
    <location>
        <begin position="44"/>
        <end position="100"/>
    </location>
</feature>
<evidence type="ECO:0000256" key="1">
    <source>
        <dbReference type="SAM" id="Coils"/>
    </source>
</evidence>
<evidence type="ECO:0000313" key="3">
    <source>
        <dbReference type="Proteomes" id="UP000011115"/>
    </source>
</evidence>
<organism evidence="2 3">
    <name type="scientific">Solanum tuberosum</name>
    <name type="common">Potato</name>
    <dbReference type="NCBI Taxonomy" id="4113"/>
    <lineage>
        <taxon>Eukaryota</taxon>
        <taxon>Viridiplantae</taxon>
        <taxon>Streptophyta</taxon>
        <taxon>Embryophyta</taxon>
        <taxon>Tracheophyta</taxon>
        <taxon>Spermatophyta</taxon>
        <taxon>Magnoliopsida</taxon>
        <taxon>eudicotyledons</taxon>
        <taxon>Gunneridae</taxon>
        <taxon>Pentapetalae</taxon>
        <taxon>asterids</taxon>
        <taxon>lamiids</taxon>
        <taxon>Solanales</taxon>
        <taxon>Solanaceae</taxon>
        <taxon>Solanoideae</taxon>
        <taxon>Solaneae</taxon>
        <taxon>Solanum</taxon>
    </lineage>
</organism>
<dbReference type="AlphaFoldDB" id="M1DDG7"/>
<dbReference type="EnsemblPlants" id="PGSC0003DMT400087261">
    <property type="protein sequence ID" value="PGSC0003DMT400087261"/>
    <property type="gene ID" value="PGSC0003DMG400036832"/>
</dbReference>
<dbReference type="PaxDb" id="4113-PGSC0003DMT400087261"/>
<dbReference type="HOGENOM" id="CLU_126816_0_0_1"/>
<reference evidence="2" key="2">
    <citation type="submission" date="2015-06" db="UniProtKB">
        <authorList>
            <consortium name="EnsemblPlants"/>
        </authorList>
    </citation>
    <scope>IDENTIFICATION</scope>
    <source>
        <strain evidence="2">DM1-3 516 R44</strain>
    </source>
</reference>
<evidence type="ECO:0000313" key="2">
    <source>
        <dbReference type="EnsemblPlants" id="PGSC0003DMT400087261"/>
    </source>
</evidence>
<accession>M1DDG7</accession>
<reference evidence="3" key="1">
    <citation type="journal article" date="2011" name="Nature">
        <title>Genome sequence and analysis of the tuber crop potato.</title>
        <authorList>
            <consortium name="The Potato Genome Sequencing Consortium"/>
        </authorList>
    </citation>
    <scope>NUCLEOTIDE SEQUENCE [LARGE SCALE GENOMIC DNA]</scope>
    <source>
        <strain evidence="3">cv. DM1-3 516 R44</strain>
    </source>
</reference>
<dbReference type="eggNOG" id="ENOG502R81S">
    <property type="taxonomic scope" value="Eukaryota"/>
</dbReference>
<dbReference type="Proteomes" id="UP000011115">
    <property type="component" value="Unassembled WGS sequence"/>
</dbReference>
<dbReference type="Gramene" id="PGSC0003DMT400087261">
    <property type="protein sequence ID" value="PGSC0003DMT400087261"/>
    <property type="gene ID" value="PGSC0003DMG400036832"/>
</dbReference>
<sequence>MEKSVRMDEKTIVADRFNAGYDETNKAWLKDNIHGISFPVPNIYRSLEDKESKALIELREVKKEAQEMHNEFLRKQEEDKYALESVIQELESLKSDLEELDSWIEDKKSRMLFEEWEEKGRRSDGYLLMIKYRLQHLRAQNKRGRSKAGPSRTS</sequence>
<proteinExistence type="predicted"/>
<keyword evidence="1" id="KW-0175">Coiled coil</keyword>
<keyword evidence="3" id="KW-1185">Reference proteome</keyword>
<dbReference type="InParanoid" id="M1DDG7"/>
<name>M1DDG7_SOLTU</name>
<protein>
    <submittedName>
        <fullName evidence="2">Uncharacterized protein</fullName>
    </submittedName>
</protein>